<keyword evidence="5" id="KW-0482">Metalloprotease</keyword>
<evidence type="ECO:0000256" key="5">
    <source>
        <dbReference type="ARBA" id="ARBA00023049"/>
    </source>
</evidence>
<keyword evidence="4" id="KW-0862">Zinc</keyword>
<dbReference type="GO" id="GO:0046872">
    <property type="term" value="F:metal ion binding"/>
    <property type="evidence" value="ECO:0007669"/>
    <property type="project" value="UniProtKB-KW"/>
</dbReference>
<dbReference type="InterPro" id="IPR020891">
    <property type="entry name" value="UPF0758_CS"/>
</dbReference>
<evidence type="ECO:0000313" key="8">
    <source>
        <dbReference type="EMBL" id="GEC72415.1"/>
    </source>
</evidence>
<sequence>MENNSFPITNWSEDDKPREKLMLKGKSALSDAELIAILIGSGSRNESAVDLSKRILGSVDANLNSLGKLSMTQLINFKGIGEAKAISIIAAMELGRRRRGEEVIELTKITSSKTVFEIMQPIIGELPHEEFWILYLNNSNKVISKAQLSVGGITGTLVDVRLVFKMALEKGATALILCHNHPSGTLMPSDADKQITRKLKVAGDSLDVKVLDHLIVTETKYYSFVDEGIF</sequence>
<dbReference type="CDD" id="cd08071">
    <property type="entry name" value="MPN_DUF2466"/>
    <property type="match status" value="1"/>
</dbReference>
<evidence type="ECO:0000313" key="9">
    <source>
        <dbReference type="Proteomes" id="UP000316775"/>
    </source>
</evidence>
<keyword evidence="9" id="KW-1185">Reference proteome</keyword>
<evidence type="ECO:0000256" key="2">
    <source>
        <dbReference type="ARBA" id="ARBA00022723"/>
    </source>
</evidence>
<dbReference type="Pfam" id="PF04002">
    <property type="entry name" value="RadC"/>
    <property type="match status" value="1"/>
</dbReference>
<dbReference type="GO" id="GO:0006508">
    <property type="term" value="P:proteolysis"/>
    <property type="evidence" value="ECO:0007669"/>
    <property type="project" value="UniProtKB-KW"/>
</dbReference>
<dbReference type="InterPro" id="IPR025657">
    <property type="entry name" value="RadC_JAB"/>
</dbReference>
<comment type="similarity">
    <text evidence="6">Belongs to the UPF0758 family.</text>
</comment>
<dbReference type="PROSITE" id="PS50249">
    <property type="entry name" value="MPN"/>
    <property type="match status" value="1"/>
</dbReference>
<dbReference type="RefSeq" id="WP_073245908.1">
    <property type="nucleotide sequence ID" value="NZ_BJNP01000019.1"/>
</dbReference>
<proteinExistence type="inferred from homology"/>
<protein>
    <submittedName>
        <fullName evidence="8">DNA repair protein RadC</fullName>
    </submittedName>
</protein>
<dbReference type="PANTHER" id="PTHR30471">
    <property type="entry name" value="DNA REPAIR PROTEIN RADC"/>
    <property type="match status" value="1"/>
</dbReference>
<dbReference type="GO" id="GO:0008237">
    <property type="term" value="F:metallopeptidase activity"/>
    <property type="evidence" value="ECO:0007669"/>
    <property type="project" value="UniProtKB-KW"/>
</dbReference>
<dbReference type="SUPFAM" id="SSF102712">
    <property type="entry name" value="JAB1/MPN domain"/>
    <property type="match status" value="1"/>
</dbReference>
<dbReference type="PANTHER" id="PTHR30471:SF3">
    <property type="entry name" value="UPF0758 PROTEIN YEES-RELATED"/>
    <property type="match status" value="1"/>
</dbReference>
<keyword evidence="1" id="KW-0645">Protease</keyword>
<dbReference type="InterPro" id="IPR037518">
    <property type="entry name" value="MPN"/>
</dbReference>
<evidence type="ECO:0000256" key="6">
    <source>
        <dbReference type="RuleBase" id="RU003797"/>
    </source>
</evidence>
<dbReference type="AlphaFoldDB" id="A0A4Y4AVY9"/>
<dbReference type="Pfam" id="PF20582">
    <property type="entry name" value="UPF0758_N"/>
    <property type="match status" value="1"/>
</dbReference>
<name>A0A4Y4AVY9_9FLAO</name>
<feature type="domain" description="MPN" evidence="7">
    <location>
        <begin position="108"/>
        <end position="230"/>
    </location>
</feature>
<dbReference type="PROSITE" id="PS01302">
    <property type="entry name" value="UPF0758"/>
    <property type="match status" value="1"/>
</dbReference>
<gene>
    <name evidence="8" type="primary">radC</name>
    <name evidence="8" type="ORF">FFL01_19540</name>
</gene>
<accession>A0A4Y4AVY9</accession>
<evidence type="ECO:0000256" key="1">
    <source>
        <dbReference type="ARBA" id="ARBA00022670"/>
    </source>
</evidence>
<evidence type="ECO:0000256" key="4">
    <source>
        <dbReference type="ARBA" id="ARBA00022833"/>
    </source>
</evidence>
<keyword evidence="2" id="KW-0479">Metal-binding</keyword>
<dbReference type="InterPro" id="IPR046778">
    <property type="entry name" value="UPF0758_N"/>
</dbReference>
<reference evidence="8 9" key="1">
    <citation type="submission" date="2019-06" db="EMBL/GenBank/DDBJ databases">
        <title>Whole genome shotgun sequence of Flavobacterium flevense NBRC 14960.</title>
        <authorList>
            <person name="Hosoyama A."/>
            <person name="Uohara A."/>
            <person name="Ohji S."/>
            <person name="Ichikawa N."/>
        </authorList>
    </citation>
    <scope>NUCLEOTIDE SEQUENCE [LARGE SCALE GENOMIC DNA]</scope>
    <source>
        <strain evidence="8 9">NBRC 14960</strain>
    </source>
</reference>
<evidence type="ECO:0000256" key="3">
    <source>
        <dbReference type="ARBA" id="ARBA00022801"/>
    </source>
</evidence>
<dbReference type="NCBIfam" id="NF000642">
    <property type="entry name" value="PRK00024.1"/>
    <property type="match status" value="1"/>
</dbReference>
<dbReference type="Proteomes" id="UP000316775">
    <property type="component" value="Unassembled WGS sequence"/>
</dbReference>
<dbReference type="OrthoDB" id="9804482at2"/>
<organism evidence="8 9">
    <name type="scientific">Flavobacterium flevense</name>
    <dbReference type="NCBI Taxonomy" id="983"/>
    <lineage>
        <taxon>Bacteria</taxon>
        <taxon>Pseudomonadati</taxon>
        <taxon>Bacteroidota</taxon>
        <taxon>Flavobacteriia</taxon>
        <taxon>Flavobacteriales</taxon>
        <taxon>Flavobacteriaceae</taxon>
        <taxon>Flavobacterium</taxon>
    </lineage>
</organism>
<evidence type="ECO:0000259" key="7">
    <source>
        <dbReference type="PROSITE" id="PS50249"/>
    </source>
</evidence>
<keyword evidence="3" id="KW-0378">Hydrolase</keyword>
<dbReference type="NCBIfam" id="TIGR00608">
    <property type="entry name" value="radc"/>
    <property type="match status" value="1"/>
</dbReference>
<dbReference type="InterPro" id="IPR001405">
    <property type="entry name" value="UPF0758"/>
</dbReference>
<comment type="caution">
    <text evidence="8">The sequence shown here is derived from an EMBL/GenBank/DDBJ whole genome shotgun (WGS) entry which is preliminary data.</text>
</comment>
<dbReference type="Gene3D" id="3.40.140.10">
    <property type="entry name" value="Cytidine Deaminase, domain 2"/>
    <property type="match status" value="1"/>
</dbReference>
<dbReference type="STRING" id="983.SAMN05443543_10863"/>
<dbReference type="EMBL" id="BJNP01000019">
    <property type="protein sequence ID" value="GEC72415.1"/>
    <property type="molecule type" value="Genomic_DNA"/>
</dbReference>